<organism evidence="2 3">
    <name type="scientific">Flavobacterium suzhouense</name>
    <dbReference type="NCBI Taxonomy" id="1529638"/>
    <lineage>
        <taxon>Bacteria</taxon>
        <taxon>Pseudomonadati</taxon>
        <taxon>Bacteroidota</taxon>
        <taxon>Flavobacteriia</taxon>
        <taxon>Flavobacteriales</taxon>
        <taxon>Flavobacteriaceae</taxon>
        <taxon>Flavobacterium</taxon>
    </lineage>
</organism>
<evidence type="ECO:0000313" key="3">
    <source>
        <dbReference type="Proteomes" id="UP001597480"/>
    </source>
</evidence>
<dbReference type="EMBL" id="JBHUMD010000024">
    <property type="protein sequence ID" value="MFD2602373.1"/>
    <property type="molecule type" value="Genomic_DNA"/>
</dbReference>
<sequence>MKRLSKFQIQFIDDRLYNLGVKYIDIRYEMVDHIASELETMEGDFGENWTEYFISHHNDILKQNRRAKWTAVLRAVKLYFRTMAMPVVLLSAVSASVLTYYASFLVDERELNSMGFYVLIPLILPIMWFGRKNKELSVMSPMVVMFSVIFNLYQVGGIISYSAENDAMMFFIRRISIAMVPAFTLVLIISLYLCRKQYVGKYI</sequence>
<protein>
    <submittedName>
        <fullName evidence="2">Uncharacterized protein</fullName>
    </submittedName>
</protein>
<evidence type="ECO:0000313" key="2">
    <source>
        <dbReference type="EMBL" id="MFD2602373.1"/>
    </source>
</evidence>
<proteinExistence type="predicted"/>
<reference evidence="3" key="1">
    <citation type="journal article" date="2019" name="Int. J. Syst. Evol. Microbiol.">
        <title>The Global Catalogue of Microorganisms (GCM) 10K type strain sequencing project: providing services to taxonomists for standard genome sequencing and annotation.</title>
        <authorList>
            <consortium name="The Broad Institute Genomics Platform"/>
            <consortium name="The Broad Institute Genome Sequencing Center for Infectious Disease"/>
            <person name="Wu L."/>
            <person name="Ma J."/>
        </authorList>
    </citation>
    <scope>NUCLEOTIDE SEQUENCE [LARGE SCALE GENOMIC DNA]</scope>
    <source>
        <strain evidence="3">KCTC 42107</strain>
    </source>
</reference>
<feature type="transmembrane region" description="Helical" evidence="1">
    <location>
        <begin position="175"/>
        <end position="194"/>
    </location>
</feature>
<feature type="transmembrane region" description="Helical" evidence="1">
    <location>
        <begin position="114"/>
        <end position="130"/>
    </location>
</feature>
<feature type="transmembrane region" description="Helical" evidence="1">
    <location>
        <begin position="142"/>
        <end position="163"/>
    </location>
</feature>
<keyword evidence="3" id="KW-1185">Reference proteome</keyword>
<dbReference type="RefSeq" id="WP_379820833.1">
    <property type="nucleotide sequence ID" value="NZ_JBHUMD010000024.1"/>
</dbReference>
<evidence type="ECO:0000256" key="1">
    <source>
        <dbReference type="SAM" id="Phobius"/>
    </source>
</evidence>
<keyword evidence="1" id="KW-1133">Transmembrane helix</keyword>
<name>A0ABW5NUD1_9FLAO</name>
<keyword evidence="1" id="KW-0812">Transmembrane</keyword>
<comment type="caution">
    <text evidence="2">The sequence shown here is derived from an EMBL/GenBank/DDBJ whole genome shotgun (WGS) entry which is preliminary data.</text>
</comment>
<keyword evidence="1" id="KW-0472">Membrane</keyword>
<gene>
    <name evidence="2" type="ORF">ACFSR3_09935</name>
</gene>
<dbReference type="Proteomes" id="UP001597480">
    <property type="component" value="Unassembled WGS sequence"/>
</dbReference>
<accession>A0ABW5NUD1</accession>
<feature type="transmembrane region" description="Helical" evidence="1">
    <location>
        <begin position="78"/>
        <end position="102"/>
    </location>
</feature>